<dbReference type="EMBL" id="JAAMPI010001008">
    <property type="protein sequence ID" value="KAF4627215.1"/>
    <property type="molecule type" value="Genomic_DNA"/>
</dbReference>
<name>A0A8H4RBS4_9HELO</name>
<dbReference type="GO" id="GO:0005975">
    <property type="term" value="P:carbohydrate metabolic process"/>
    <property type="evidence" value="ECO:0007669"/>
    <property type="project" value="InterPro"/>
</dbReference>
<evidence type="ECO:0000256" key="1">
    <source>
        <dbReference type="ARBA" id="ARBA00022729"/>
    </source>
</evidence>
<evidence type="ECO:0000259" key="3">
    <source>
        <dbReference type="PROSITE" id="PS51164"/>
    </source>
</evidence>
<dbReference type="InterPro" id="IPR035971">
    <property type="entry name" value="CBD_sf"/>
</dbReference>
<evidence type="ECO:0000313" key="4">
    <source>
        <dbReference type="EMBL" id="KAF4627215.1"/>
    </source>
</evidence>
<reference evidence="4 5" key="1">
    <citation type="submission" date="2020-03" db="EMBL/GenBank/DDBJ databases">
        <title>Draft Genome Sequence of Cudoniella acicularis.</title>
        <authorList>
            <person name="Buettner E."/>
            <person name="Kellner H."/>
        </authorList>
    </citation>
    <scope>NUCLEOTIDE SEQUENCE [LARGE SCALE GENOMIC DNA]</scope>
    <source>
        <strain evidence="4 5">DSM 108380</strain>
    </source>
</reference>
<sequence length="190" mass="19929">MQFFKLALASVCAFAGLAASQVIITITSTVTVTPKWTSTYTAIVTVTKSSTTSTSAQTTWTWGWNPGFPSPKPSTVVSTVYVTAPPATPTSAAASDPNATRCPVALWYQCGGSGWKGCNVCERGYPCQSQNEWYYQCIDPNAQKTPRLQVNGQIATDIPDSESVAAAPTPASGNSTLSTITSVVMATVTA</sequence>
<proteinExistence type="predicted"/>
<comment type="caution">
    <text evidence="4">The sequence shown here is derived from an EMBL/GenBank/DDBJ whole genome shotgun (WGS) entry which is preliminary data.</text>
</comment>
<dbReference type="SUPFAM" id="SSF57180">
    <property type="entry name" value="Cellulose-binding domain"/>
    <property type="match status" value="1"/>
</dbReference>
<dbReference type="Proteomes" id="UP000566819">
    <property type="component" value="Unassembled WGS sequence"/>
</dbReference>
<organism evidence="4 5">
    <name type="scientific">Cudoniella acicularis</name>
    <dbReference type="NCBI Taxonomy" id="354080"/>
    <lineage>
        <taxon>Eukaryota</taxon>
        <taxon>Fungi</taxon>
        <taxon>Dikarya</taxon>
        <taxon>Ascomycota</taxon>
        <taxon>Pezizomycotina</taxon>
        <taxon>Leotiomycetes</taxon>
        <taxon>Helotiales</taxon>
        <taxon>Tricladiaceae</taxon>
        <taxon>Cudoniella</taxon>
    </lineage>
</organism>
<dbReference type="InterPro" id="IPR000254">
    <property type="entry name" value="CBD"/>
</dbReference>
<accession>A0A8H4RBS4</accession>
<dbReference type="GO" id="GO:0005576">
    <property type="term" value="C:extracellular region"/>
    <property type="evidence" value="ECO:0007669"/>
    <property type="project" value="InterPro"/>
</dbReference>
<protein>
    <recommendedName>
        <fullName evidence="3">CBM1 domain-containing protein</fullName>
    </recommendedName>
</protein>
<dbReference type="Pfam" id="PF00734">
    <property type="entry name" value="CBM_1"/>
    <property type="match status" value="1"/>
</dbReference>
<evidence type="ECO:0000256" key="2">
    <source>
        <dbReference type="SAM" id="SignalP"/>
    </source>
</evidence>
<feature type="domain" description="CBM1" evidence="3">
    <location>
        <begin position="102"/>
        <end position="138"/>
    </location>
</feature>
<dbReference type="PROSITE" id="PS51164">
    <property type="entry name" value="CBM1_2"/>
    <property type="match status" value="1"/>
</dbReference>
<dbReference type="PROSITE" id="PS00562">
    <property type="entry name" value="CBM1_1"/>
    <property type="match status" value="1"/>
</dbReference>
<dbReference type="OrthoDB" id="2119228at2759"/>
<keyword evidence="1 2" id="KW-0732">Signal</keyword>
<feature type="signal peptide" evidence="2">
    <location>
        <begin position="1"/>
        <end position="20"/>
    </location>
</feature>
<dbReference type="GO" id="GO:0030248">
    <property type="term" value="F:cellulose binding"/>
    <property type="evidence" value="ECO:0007669"/>
    <property type="project" value="InterPro"/>
</dbReference>
<feature type="chain" id="PRO_5034620617" description="CBM1 domain-containing protein" evidence="2">
    <location>
        <begin position="21"/>
        <end position="190"/>
    </location>
</feature>
<dbReference type="AlphaFoldDB" id="A0A8H4RBS4"/>
<dbReference type="SMART" id="SM00236">
    <property type="entry name" value="fCBD"/>
    <property type="match status" value="1"/>
</dbReference>
<keyword evidence="5" id="KW-1185">Reference proteome</keyword>
<gene>
    <name evidence="4" type="ORF">G7Y89_g10941</name>
</gene>
<evidence type="ECO:0000313" key="5">
    <source>
        <dbReference type="Proteomes" id="UP000566819"/>
    </source>
</evidence>